<evidence type="ECO:0000259" key="1">
    <source>
        <dbReference type="Pfam" id="PF00483"/>
    </source>
</evidence>
<reference evidence="3" key="1">
    <citation type="journal article" date="2020" name="mSystems">
        <title>Genome- and Community-Level Interaction Insights into Carbon Utilization and Element Cycling Functions of Hydrothermarchaeota in Hydrothermal Sediment.</title>
        <authorList>
            <person name="Zhou Z."/>
            <person name="Liu Y."/>
            <person name="Xu W."/>
            <person name="Pan J."/>
            <person name="Luo Z.H."/>
            <person name="Li M."/>
        </authorList>
    </citation>
    <scope>NUCLEOTIDE SEQUENCE [LARGE SCALE GENOMIC DNA]</scope>
    <source>
        <strain evidence="3">HyVt-633</strain>
    </source>
</reference>
<dbReference type="Pfam" id="PF00483">
    <property type="entry name" value="NTP_transferase"/>
    <property type="match status" value="1"/>
</dbReference>
<evidence type="ECO:0000259" key="2">
    <source>
        <dbReference type="Pfam" id="PF24894"/>
    </source>
</evidence>
<protein>
    <submittedName>
        <fullName evidence="3">NDP-sugar synthase</fullName>
    </submittedName>
</protein>
<dbReference type="SUPFAM" id="SSF53448">
    <property type="entry name" value="Nucleotide-diphospho-sugar transferases"/>
    <property type="match status" value="1"/>
</dbReference>
<dbReference type="Gene3D" id="2.160.10.10">
    <property type="entry name" value="Hexapeptide repeat proteins"/>
    <property type="match status" value="1"/>
</dbReference>
<organism evidence="3">
    <name type="scientific">Chlorobaculum parvum</name>
    <dbReference type="NCBI Taxonomy" id="274539"/>
    <lineage>
        <taxon>Bacteria</taxon>
        <taxon>Pseudomonadati</taxon>
        <taxon>Chlorobiota</taxon>
        <taxon>Chlorobiia</taxon>
        <taxon>Chlorobiales</taxon>
        <taxon>Chlorobiaceae</taxon>
        <taxon>Chlorobaculum</taxon>
    </lineage>
</organism>
<proteinExistence type="predicted"/>
<dbReference type="Proteomes" id="UP000886058">
    <property type="component" value="Unassembled WGS sequence"/>
</dbReference>
<sequence length="310" mass="33803">MNAFVLAAGFGTRLQPLTDTLPKPLIPVLNVPSLCYSLFLLKRAGISKAIINIHHHQESIRRFFDEHDFGSLEIVLSEEPTILGTGGGLKKCEALLGDDEFLLINSDIISDIDLRSLIDTHRRAGTGGTLALYETPLAAEIGHIGVKDGRVLDFRNRRSTGLDSSFIYTGTAVLSPAIFQHLENGYSGIVETGFNGLVENEGLAFYEHKGLWQDIGTLPNFYRANLDDNLRILQLAAEMKQQIGFFPHRISPEASISPDATVTNSVIGAHCSIAKDAVVEHSVLLPGTMIDPDEIVRNSIAAPPDVRIPL</sequence>
<name>A0A7C5HKX6_9CHLB</name>
<dbReference type="Pfam" id="PF24894">
    <property type="entry name" value="Hexapep_GlmU"/>
    <property type="match status" value="1"/>
</dbReference>
<dbReference type="InterPro" id="IPR029044">
    <property type="entry name" value="Nucleotide-diphossugar_trans"/>
</dbReference>
<dbReference type="InterPro" id="IPR050486">
    <property type="entry name" value="Mannose-1P_guanyltransferase"/>
</dbReference>
<dbReference type="PANTHER" id="PTHR22572">
    <property type="entry name" value="SUGAR-1-PHOSPHATE GUANYL TRANSFERASE"/>
    <property type="match status" value="1"/>
</dbReference>
<feature type="domain" description="Nucleotidyl transferase" evidence="1">
    <location>
        <begin position="3"/>
        <end position="228"/>
    </location>
</feature>
<dbReference type="EMBL" id="DRSQ01000229">
    <property type="protein sequence ID" value="HHE33022.1"/>
    <property type="molecule type" value="Genomic_DNA"/>
</dbReference>
<accession>A0A7C5HKX6</accession>
<dbReference type="CDD" id="cd06422">
    <property type="entry name" value="NTP_transferase_like_1"/>
    <property type="match status" value="1"/>
</dbReference>
<dbReference type="InterPro" id="IPR056818">
    <property type="entry name" value="GlmU/GlgC-like_hexapep"/>
</dbReference>
<dbReference type="AlphaFoldDB" id="A0A7C5HKX6"/>
<gene>
    <name evidence="3" type="ORF">ENL07_10505</name>
</gene>
<feature type="domain" description="Glucose-1-phosphate adenylyltransferase/Bifunctional protein GlmU-like C-terminal hexapeptide" evidence="2">
    <location>
        <begin position="251"/>
        <end position="300"/>
    </location>
</feature>
<dbReference type="Gene3D" id="3.90.550.10">
    <property type="entry name" value="Spore Coat Polysaccharide Biosynthesis Protein SpsA, Chain A"/>
    <property type="match status" value="1"/>
</dbReference>
<evidence type="ECO:0000313" key="3">
    <source>
        <dbReference type="EMBL" id="HHE33022.1"/>
    </source>
</evidence>
<comment type="caution">
    <text evidence="3">The sequence shown here is derived from an EMBL/GenBank/DDBJ whole genome shotgun (WGS) entry which is preliminary data.</text>
</comment>
<dbReference type="InterPro" id="IPR005835">
    <property type="entry name" value="NTP_transferase_dom"/>
</dbReference>